<dbReference type="Gramene" id="Os05t0441500-01">
    <property type="protein sequence ID" value="Os05t0441500-01"/>
    <property type="gene ID" value="Os05g0441500"/>
</dbReference>
<feature type="region of interest" description="Disordered" evidence="1">
    <location>
        <begin position="1"/>
        <end position="63"/>
    </location>
</feature>
<accession>A0A0P0WN02</accession>
<evidence type="ECO:0000256" key="1">
    <source>
        <dbReference type="SAM" id="MobiDB-lite"/>
    </source>
</evidence>
<keyword evidence="3" id="KW-1185">Reference proteome</keyword>
<dbReference type="Proteomes" id="UP000059680">
    <property type="component" value="Chromosome 5"/>
</dbReference>
<sequence length="86" mass="9008">LHRRAPPVPPPPPPHRTPSRSPPPCCPIQPHITTPRPHPSRVRRGHIPIEGASPSSPPVTAASIHCSGRNATHEVGAPSVNPACSS</sequence>
<reference evidence="3" key="1">
    <citation type="journal article" date="2005" name="Nature">
        <title>The map-based sequence of the rice genome.</title>
        <authorList>
            <consortium name="International rice genome sequencing project (IRGSP)"/>
            <person name="Matsumoto T."/>
            <person name="Wu J."/>
            <person name="Kanamori H."/>
            <person name="Katayose Y."/>
            <person name="Fujisawa M."/>
            <person name="Namiki N."/>
            <person name="Mizuno H."/>
            <person name="Yamamoto K."/>
            <person name="Antonio B.A."/>
            <person name="Baba T."/>
            <person name="Sakata K."/>
            <person name="Nagamura Y."/>
            <person name="Aoki H."/>
            <person name="Arikawa K."/>
            <person name="Arita K."/>
            <person name="Bito T."/>
            <person name="Chiden Y."/>
            <person name="Fujitsuka N."/>
            <person name="Fukunaka R."/>
            <person name="Hamada M."/>
            <person name="Harada C."/>
            <person name="Hayashi A."/>
            <person name="Hijishita S."/>
            <person name="Honda M."/>
            <person name="Hosokawa S."/>
            <person name="Ichikawa Y."/>
            <person name="Idonuma A."/>
            <person name="Iijima M."/>
            <person name="Ikeda M."/>
            <person name="Ikeno M."/>
            <person name="Ito K."/>
            <person name="Ito S."/>
            <person name="Ito T."/>
            <person name="Ito Y."/>
            <person name="Ito Y."/>
            <person name="Iwabuchi A."/>
            <person name="Kamiya K."/>
            <person name="Karasawa W."/>
            <person name="Kurita K."/>
            <person name="Katagiri S."/>
            <person name="Kikuta A."/>
            <person name="Kobayashi H."/>
            <person name="Kobayashi N."/>
            <person name="Machita K."/>
            <person name="Maehara T."/>
            <person name="Masukawa M."/>
            <person name="Mizubayashi T."/>
            <person name="Mukai Y."/>
            <person name="Nagasaki H."/>
            <person name="Nagata Y."/>
            <person name="Naito S."/>
            <person name="Nakashima M."/>
            <person name="Nakama Y."/>
            <person name="Nakamichi Y."/>
            <person name="Nakamura M."/>
            <person name="Meguro A."/>
            <person name="Negishi M."/>
            <person name="Ohta I."/>
            <person name="Ohta T."/>
            <person name="Okamoto M."/>
            <person name="Ono N."/>
            <person name="Saji S."/>
            <person name="Sakaguchi M."/>
            <person name="Sakai K."/>
            <person name="Shibata M."/>
            <person name="Shimokawa T."/>
            <person name="Song J."/>
            <person name="Takazaki Y."/>
            <person name="Terasawa K."/>
            <person name="Tsugane M."/>
            <person name="Tsuji K."/>
            <person name="Ueda S."/>
            <person name="Waki K."/>
            <person name="Yamagata H."/>
            <person name="Yamamoto M."/>
            <person name="Yamamoto S."/>
            <person name="Yamane H."/>
            <person name="Yoshiki S."/>
            <person name="Yoshihara R."/>
            <person name="Yukawa K."/>
            <person name="Zhong H."/>
            <person name="Yano M."/>
            <person name="Yuan Q."/>
            <person name="Ouyang S."/>
            <person name="Liu J."/>
            <person name="Jones K.M."/>
            <person name="Gansberger K."/>
            <person name="Moffat K."/>
            <person name="Hill J."/>
            <person name="Bera J."/>
            <person name="Fadrosh D."/>
            <person name="Jin S."/>
            <person name="Johri S."/>
            <person name="Kim M."/>
            <person name="Overton L."/>
            <person name="Reardon M."/>
            <person name="Tsitrin T."/>
            <person name="Vuong H."/>
            <person name="Weaver B."/>
            <person name="Ciecko A."/>
            <person name="Tallon L."/>
            <person name="Jackson J."/>
            <person name="Pai G."/>
            <person name="Aken S.V."/>
            <person name="Utterback T."/>
            <person name="Reidmuller S."/>
            <person name="Feldblyum T."/>
            <person name="Hsiao J."/>
            <person name="Zismann V."/>
            <person name="Iobst S."/>
            <person name="de Vazeille A.R."/>
            <person name="Buell C.R."/>
            <person name="Ying K."/>
            <person name="Li Y."/>
            <person name="Lu T."/>
            <person name="Huang Y."/>
            <person name="Zhao Q."/>
            <person name="Feng Q."/>
            <person name="Zhang L."/>
            <person name="Zhu J."/>
            <person name="Weng Q."/>
            <person name="Mu J."/>
            <person name="Lu Y."/>
            <person name="Fan D."/>
            <person name="Liu Y."/>
            <person name="Guan J."/>
            <person name="Zhang Y."/>
            <person name="Yu S."/>
            <person name="Liu X."/>
            <person name="Zhang Y."/>
            <person name="Hong G."/>
            <person name="Han B."/>
            <person name="Choisne N."/>
            <person name="Demange N."/>
            <person name="Orjeda G."/>
            <person name="Samain S."/>
            <person name="Cattolico L."/>
            <person name="Pelletier E."/>
            <person name="Couloux A."/>
            <person name="Segurens B."/>
            <person name="Wincker P."/>
            <person name="D'Hont A."/>
            <person name="Scarpelli C."/>
            <person name="Weissenbach J."/>
            <person name="Salanoubat M."/>
            <person name="Quetier F."/>
            <person name="Yu Y."/>
            <person name="Kim H.R."/>
            <person name="Rambo T."/>
            <person name="Currie J."/>
            <person name="Collura K."/>
            <person name="Luo M."/>
            <person name="Yang T."/>
            <person name="Ammiraju J.S.S."/>
            <person name="Engler F."/>
            <person name="Soderlund C."/>
            <person name="Wing R.A."/>
            <person name="Palmer L.E."/>
            <person name="de la Bastide M."/>
            <person name="Spiegel L."/>
            <person name="Nascimento L."/>
            <person name="Zutavern T."/>
            <person name="O'Shaughnessy A."/>
            <person name="Dike S."/>
            <person name="Dedhia N."/>
            <person name="Preston R."/>
            <person name="Balija V."/>
            <person name="McCombie W.R."/>
            <person name="Chow T."/>
            <person name="Chen H."/>
            <person name="Chung M."/>
            <person name="Chen C."/>
            <person name="Shaw J."/>
            <person name="Wu H."/>
            <person name="Hsiao K."/>
            <person name="Chao Y."/>
            <person name="Chu M."/>
            <person name="Cheng C."/>
            <person name="Hour A."/>
            <person name="Lee P."/>
            <person name="Lin S."/>
            <person name="Lin Y."/>
            <person name="Liou J."/>
            <person name="Liu S."/>
            <person name="Hsing Y."/>
            <person name="Raghuvanshi S."/>
            <person name="Mohanty A."/>
            <person name="Bharti A.K."/>
            <person name="Gaur A."/>
            <person name="Gupta V."/>
            <person name="Kumar D."/>
            <person name="Ravi V."/>
            <person name="Vij S."/>
            <person name="Kapur A."/>
            <person name="Khurana P."/>
            <person name="Khurana P."/>
            <person name="Khurana J.P."/>
            <person name="Tyagi A.K."/>
            <person name="Gaikwad K."/>
            <person name="Singh A."/>
            <person name="Dalal V."/>
            <person name="Srivastava S."/>
            <person name="Dixit A."/>
            <person name="Pal A.K."/>
            <person name="Ghazi I.A."/>
            <person name="Yadav M."/>
            <person name="Pandit A."/>
            <person name="Bhargava A."/>
            <person name="Sureshbabu K."/>
            <person name="Batra K."/>
            <person name="Sharma T.R."/>
            <person name="Mohapatra T."/>
            <person name="Singh N.K."/>
            <person name="Messing J."/>
            <person name="Nelson A.B."/>
            <person name="Fuks G."/>
            <person name="Kavchok S."/>
            <person name="Keizer G."/>
            <person name="Linton E."/>
            <person name="Llaca V."/>
            <person name="Song R."/>
            <person name="Tanyolac B."/>
            <person name="Young S."/>
            <person name="Ho-Il K."/>
            <person name="Hahn J.H."/>
            <person name="Sangsakoo G."/>
            <person name="Vanavichit A."/>
            <person name="de Mattos Luiz.A.T."/>
            <person name="Zimmer P.D."/>
            <person name="Malone G."/>
            <person name="Dellagostin O."/>
            <person name="de Oliveira A.C."/>
            <person name="Bevan M."/>
            <person name="Bancroft I."/>
            <person name="Minx P."/>
            <person name="Cordum H."/>
            <person name="Wilson R."/>
            <person name="Cheng Z."/>
            <person name="Jin W."/>
            <person name="Jiang J."/>
            <person name="Leong S.A."/>
            <person name="Iwama H."/>
            <person name="Gojobori T."/>
            <person name="Itoh T."/>
            <person name="Niimura Y."/>
            <person name="Fujii Y."/>
            <person name="Habara T."/>
            <person name="Sakai H."/>
            <person name="Sato Y."/>
            <person name="Wilson G."/>
            <person name="Kumar K."/>
            <person name="McCouch S."/>
            <person name="Juretic N."/>
            <person name="Hoen D."/>
            <person name="Wright S."/>
            <person name="Bruskiewich R."/>
            <person name="Bureau T."/>
            <person name="Miyao A."/>
            <person name="Hirochika H."/>
            <person name="Nishikawa T."/>
            <person name="Kadowaki K."/>
            <person name="Sugiura M."/>
            <person name="Burr B."/>
            <person name="Sasaki T."/>
        </authorList>
    </citation>
    <scope>NUCLEOTIDE SEQUENCE [LARGE SCALE GENOMIC DNA]</scope>
    <source>
        <strain evidence="3">cv. Nipponbare</strain>
    </source>
</reference>
<dbReference type="InParanoid" id="A0A0P0WN02"/>
<reference evidence="2 3" key="2">
    <citation type="journal article" date="2013" name="Plant Cell Physiol.">
        <title>Rice Annotation Project Database (RAP-DB): an integrative and interactive database for rice genomics.</title>
        <authorList>
            <person name="Sakai H."/>
            <person name="Lee S.S."/>
            <person name="Tanaka T."/>
            <person name="Numa H."/>
            <person name="Kim J."/>
            <person name="Kawahara Y."/>
            <person name="Wakimoto H."/>
            <person name="Yang C.C."/>
            <person name="Iwamoto M."/>
            <person name="Abe T."/>
            <person name="Yamada Y."/>
            <person name="Muto A."/>
            <person name="Inokuchi H."/>
            <person name="Ikemura T."/>
            <person name="Matsumoto T."/>
            <person name="Sasaki T."/>
            <person name="Itoh T."/>
        </authorList>
    </citation>
    <scope>NUCLEOTIDE SEQUENCE [LARGE SCALE GENOMIC DNA]</scope>
    <source>
        <strain evidence="3">cv. Nipponbare</strain>
    </source>
</reference>
<gene>
    <name evidence="2" type="ordered locus">Os05g0441500</name>
    <name evidence="2" type="ORF">OSNPB_050441500</name>
</gene>
<evidence type="ECO:0000313" key="2">
    <source>
        <dbReference type="EMBL" id="BAS94246.1"/>
    </source>
</evidence>
<dbReference type="EMBL" id="AP014961">
    <property type="protein sequence ID" value="BAS94246.1"/>
    <property type="molecule type" value="Genomic_DNA"/>
</dbReference>
<reference evidence="2 3" key="3">
    <citation type="journal article" date="2013" name="Rice">
        <title>Improvement of the Oryza sativa Nipponbare reference genome using next generation sequence and optical map data.</title>
        <authorList>
            <person name="Kawahara Y."/>
            <person name="de la Bastide M."/>
            <person name="Hamilton J.P."/>
            <person name="Kanamori H."/>
            <person name="McCombie W.R."/>
            <person name="Ouyang S."/>
            <person name="Schwartz D.C."/>
            <person name="Tanaka T."/>
            <person name="Wu J."/>
            <person name="Zhou S."/>
            <person name="Childs K.L."/>
            <person name="Davidson R.M."/>
            <person name="Lin H."/>
            <person name="Quesada-Ocampo L."/>
            <person name="Vaillancourt B."/>
            <person name="Sakai H."/>
            <person name="Lee S.S."/>
            <person name="Kim J."/>
            <person name="Numa H."/>
            <person name="Itoh T."/>
            <person name="Buell C.R."/>
            <person name="Matsumoto T."/>
        </authorList>
    </citation>
    <scope>NUCLEOTIDE SEQUENCE [LARGE SCALE GENOMIC DNA]</scope>
    <source>
        <strain evidence="3">cv. Nipponbare</strain>
    </source>
</reference>
<dbReference type="AlphaFoldDB" id="A0A0P0WN02"/>
<dbReference type="ExpressionAtlas" id="A0A0P0WN02">
    <property type="expression patterns" value="baseline and differential"/>
</dbReference>
<feature type="non-terminal residue" evidence="2">
    <location>
        <position position="1"/>
    </location>
</feature>
<organism evidence="2 3">
    <name type="scientific">Oryza sativa subsp. japonica</name>
    <name type="common">Rice</name>
    <dbReference type="NCBI Taxonomy" id="39947"/>
    <lineage>
        <taxon>Eukaryota</taxon>
        <taxon>Viridiplantae</taxon>
        <taxon>Streptophyta</taxon>
        <taxon>Embryophyta</taxon>
        <taxon>Tracheophyta</taxon>
        <taxon>Spermatophyta</taxon>
        <taxon>Magnoliopsida</taxon>
        <taxon>Liliopsida</taxon>
        <taxon>Poales</taxon>
        <taxon>Poaceae</taxon>
        <taxon>BOP clade</taxon>
        <taxon>Oryzoideae</taxon>
        <taxon>Oryzeae</taxon>
        <taxon>Oryzinae</taxon>
        <taxon>Oryza</taxon>
        <taxon>Oryza sativa</taxon>
    </lineage>
</organism>
<proteinExistence type="predicted"/>
<protein>
    <submittedName>
        <fullName evidence="2">Os05g0441500 protein</fullName>
    </submittedName>
</protein>
<name>A0A0P0WN02_ORYSJ</name>
<feature type="compositionally biased region" description="Pro residues" evidence="1">
    <location>
        <begin position="1"/>
        <end position="27"/>
    </location>
</feature>
<evidence type="ECO:0000313" key="3">
    <source>
        <dbReference type="Proteomes" id="UP000059680"/>
    </source>
</evidence>
<dbReference type="PaxDb" id="39947-A0A0P0WN02"/>